<dbReference type="NCBIfam" id="NF033083">
    <property type="entry name" value="AAC_3_I"/>
    <property type="match status" value="1"/>
</dbReference>
<gene>
    <name evidence="2" type="primary">aac(3)-I</name>
    <name evidence="2" type="ORF">FPY71_10510</name>
</gene>
<protein>
    <submittedName>
        <fullName evidence="2">AAC(3)-I family aminoglycoside N-acetyltransferase</fullName>
    </submittedName>
</protein>
<dbReference type="AlphaFoldDB" id="A0A5B0DYQ0"/>
<dbReference type="Pfam" id="PF00583">
    <property type="entry name" value="Acetyltransf_1"/>
    <property type="match status" value="1"/>
</dbReference>
<accession>A0A5B0DYQ0</accession>
<organism evidence="2 3">
    <name type="scientific">Aureimonas fodinaquatilis</name>
    <dbReference type="NCBI Taxonomy" id="2565783"/>
    <lineage>
        <taxon>Bacteria</taxon>
        <taxon>Pseudomonadati</taxon>
        <taxon>Pseudomonadota</taxon>
        <taxon>Alphaproteobacteria</taxon>
        <taxon>Hyphomicrobiales</taxon>
        <taxon>Aurantimonadaceae</taxon>
        <taxon>Aureimonas</taxon>
    </lineage>
</organism>
<reference evidence="2 3" key="1">
    <citation type="submission" date="2019-08" db="EMBL/GenBank/DDBJ databases">
        <title>Aureimonas fodiniaquatilis sp. nov., isolated from a coal mine wastewater.</title>
        <authorList>
            <person name="Kim W."/>
        </authorList>
    </citation>
    <scope>NUCLEOTIDE SEQUENCE [LARGE SCALE GENOMIC DNA]</scope>
    <source>
        <strain evidence="2 3">CAU 1482</strain>
    </source>
</reference>
<dbReference type="Proteomes" id="UP000324738">
    <property type="component" value="Unassembled WGS sequence"/>
</dbReference>
<comment type="caution">
    <text evidence="2">The sequence shown here is derived from an EMBL/GenBank/DDBJ whole genome shotgun (WGS) entry which is preliminary data.</text>
</comment>
<dbReference type="RefSeq" id="WP_149300203.1">
    <property type="nucleotide sequence ID" value="NZ_VTWH01000002.1"/>
</dbReference>
<dbReference type="Gene3D" id="3.40.630.30">
    <property type="match status" value="1"/>
</dbReference>
<dbReference type="InterPro" id="IPR000182">
    <property type="entry name" value="GNAT_dom"/>
</dbReference>
<dbReference type="SUPFAM" id="SSF55729">
    <property type="entry name" value="Acyl-CoA N-acyltransferases (Nat)"/>
    <property type="match status" value="1"/>
</dbReference>
<sequence>MSQLSTRRLTQQDGRDLRRLNELFGQAFDDPQTYTGTPPDSDYVARLLAKDHVIVLVTEHEGEVVGGLVAYELEKFESERREIYIYDLAVSQTHRRQGIARNLINFLKEIARLKNVWVIYVQADYGDGPAVALYTSLGVREDVMHFDIAIETMD</sequence>
<dbReference type="PANTHER" id="PTHR43072:SF60">
    <property type="entry name" value="L-2,4-DIAMINOBUTYRIC ACID ACETYLTRANSFERASE"/>
    <property type="match status" value="1"/>
</dbReference>
<keyword evidence="2" id="KW-0808">Transferase</keyword>
<evidence type="ECO:0000313" key="3">
    <source>
        <dbReference type="Proteomes" id="UP000324738"/>
    </source>
</evidence>
<name>A0A5B0DYQ0_9HYPH</name>
<evidence type="ECO:0000259" key="1">
    <source>
        <dbReference type="PROSITE" id="PS51186"/>
    </source>
</evidence>
<keyword evidence="3" id="KW-1185">Reference proteome</keyword>
<dbReference type="PANTHER" id="PTHR43072">
    <property type="entry name" value="N-ACETYLTRANSFERASE"/>
    <property type="match status" value="1"/>
</dbReference>
<dbReference type="EMBL" id="VTWH01000002">
    <property type="protein sequence ID" value="KAA0970891.1"/>
    <property type="molecule type" value="Genomic_DNA"/>
</dbReference>
<dbReference type="PROSITE" id="PS51186">
    <property type="entry name" value="GNAT"/>
    <property type="match status" value="1"/>
</dbReference>
<dbReference type="OrthoDB" id="9796129at2"/>
<feature type="domain" description="N-acetyltransferase" evidence="1">
    <location>
        <begin position="4"/>
        <end position="154"/>
    </location>
</feature>
<dbReference type="GO" id="GO:0016747">
    <property type="term" value="F:acyltransferase activity, transferring groups other than amino-acyl groups"/>
    <property type="evidence" value="ECO:0007669"/>
    <property type="project" value="InterPro"/>
</dbReference>
<proteinExistence type="predicted"/>
<dbReference type="CDD" id="cd04301">
    <property type="entry name" value="NAT_SF"/>
    <property type="match status" value="1"/>
</dbReference>
<evidence type="ECO:0000313" key="2">
    <source>
        <dbReference type="EMBL" id="KAA0970891.1"/>
    </source>
</evidence>
<dbReference type="InterPro" id="IPR016181">
    <property type="entry name" value="Acyl_CoA_acyltransferase"/>
</dbReference>